<dbReference type="Gene3D" id="1.20.1250.20">
    <property type="entry name" value="MFS general substrate transporter like domains"/>
    <property type="match status" value="1"/>
</dbReference>
<keyword evidence="2 5" id="KW-0812">Transmembrane</keyword>
<feature type="domain" description="Major facilitator superfamily (MFS) profile" evidence="6">
    <location>
        <begin position="63"/>
        <end position="553"/>
    </location>
</feature>
<dbReference type="EMBL" id="JH767567">
    <property type="protein sequence ID" value="EON64274.1"/>
    <property type="molecule type" value="Genomic_DNA"/>
</dbReference>
<dbReference type="Pfam" id="PF07690">
    <property type="entry name" value="MFS_1"/>
    <property type="match status" value="1"/>
</dbReference>
<feature type="transmembrane region" description="Helical" evidence="5">
    <location>
        <begin position="389"/>
        <end position="406"/>
    </location>
</feature>
<dbReference type="Proteomes" id="UP000016924">
    <property type="component" value="Unassembled WGS sequence"/>
</dbReference>
<gene>
    <name evidence="7" type="ORF">W97_03505</name>
</gene>
<dbReference type="HOGENOM" id="CLU_000960_22_0_1"/>
<evidence type="ECO:0000256" key="2">
    <source>
        <dbReference type="ARBA" id="ARBA00022692"/>
    </source>
</evidence>
<dbReference type="OrthoDB" id="2351791at2759"/>
<feature type="transmembrane region" description="Helical" evidence="5">
    <location>
        <begin position="530"/>
        <end position="548"/>
    </location>
</feature>
<accession>R7YR40</accession>
<keyword evidence="4 5" id="KW-0472">Membrane</keyword>
<evidence type="ECO:0000313" key="7">
    <source>
        <dbReference type="EMBL" id="EON64274.1"/>
    </source>
</evidence>
<feature type="transmembrane region" description="Helical" evidence="5">
    <location>
        <begin position="99"/>
        <end position="117"/>
    </location>
</feature>
<feature type="transmembrane region" description="Helical" evidence="5">
    <location>
        <begin position="217"/>
        <end position="241"/>
    </location>
</feature>
<dbReference type="RefSeq" id="XP_007779591.1">
    <property type="nucleotide sequence ID" value="XM_007781401.1"/>
</dbReference>
<evidence type="ECO:0000259" key="6">
    <source>
        <dbReference type="PROSITE" id="PS50850"/>
    </source>
</evidence>
<keyword evidence="8" id="KW-1185">Reference proteome</keyword>
<feature type="transmembrane region" description="Helical" evidence="5">
    <location>
        <begin position="187"/>
        <end position="205"/>
    </location>
</feature>
<dbReference type="GO" id="GO:0005886">
    <property type="term" value="C:plasma membrane"/>
    <property type="evidence" value="ECO:0007669"/>
    <property type="project" value="TreeGrafter"/>
</dbReference>
<evidence type="ECO:0000256" key="3">
    <source>
        <dbReference type="ARBA" id="ARBA00022989"/>
    </source>
</evidence>
<dbReference type="PROSITE" id="PS50850">
    <property type="entry name" value="MFS"/>
    <property type="match status" value="1"/>
</dbReference>
<dbReference type="PANTHER" id="PTHR23501:SF59">
    <property type="entry name" value="MAJOR FACILITATOR SUPERFAMILY (MFS) PROFILE DOMAIN-CONTAINING PROTEIN-RELATED"/>
    <property type="match status" value="1"/>
</dbReference>
<keyword evidence="3 5" id="KW-1133">Transmembrane helix</keyword>
<dbReference type="InterPro" id="IPR020846">
    <property type="entry name" value="MFS_dom"/>
</dbReference>
<sequence>MSSSDSSTVCSREIIEVIPKADSKGPSHTGYPVQVATSLERPETPESAVSVAPFNPGWRFYLAFASLSIISLMAALDATSLSVALPIMAKALKGTAIQAFWSGTSFLLTSTVFLPVLGSFSHVFGRKPIILASLALFLAGAIIAAVANNFTVLLVGRSVQGIGGGGIICMSEMVVTDLVPLRERGKWFSFISSMWAIGTVVGPLLGGGFAQSVSWRWIFWINLPFIGIGAPMVVFFLNLHYKNSSLLAKLKRIDWIGTVVFLGATTGFLIPLSWGGVMYDWSSWRTLGPLIICGAALVGFVFYEEYVASEPLIRLSVFKSRTAAVTYLGTFCHGVLLWCILYYLPLYFEAVKGLTPITAGVALFSQTFVVPVMSIVTGAAISITGHWRWAVWTGWFLTTLGCGILIKLEEDTSTVGWVFMNIISGLGTGMLFPSMAMATQAAASNEDQAHAVAMFTFIRAFGQTVGVAVGGVIFQNQMKKELLTYPLLADMAEEYSRDASGLVEIIKHMPDGLEQKLDLRIAYTDALERVWYVLCVISFIAFVASFWIRPLALDRALETEQGFIHEQKETDAERNKA</sequence>
<protein>
    <recommendedName>
        <fullName evidence="6">Major facilitator superfamily (MFS) profile domain-containing protein</fullName>
    </recommendedName>
</protein>
<dbReference type="PANTHER" id="PTHR23501">
    <property type="entry name" value="MAJOR FACILITATOR SUPERFAMILY"/>
    <property type="match status" value="1"/>
</dbReference>
<dbReference type="eggNOG" id="KOG0254">
    <property type="taxonomic scope" value="Eukaryota"/>
</dbReference>
<feature type="transmembrane region" description="Helical" evidence="5">
    <location>
        <begin position="154"/>
        <end position="175"/>
    </location>
</feature>
<dbReference type="InterPro" id="IPR036259">
    <property type="entry name" value="MFS_trans_sf"/>
</dbReference>
<dbReference type="OMA" id="WGMGVMV"/>
<feature type="transmembrane region" description="Helical" evidence="5">
    <location>
        <begin position="324"/>
        <end position="345"/>
    </location>
</feature>
<evidence type="ECO:0000256" key="1">
    <source>
        <dbReference type="ARBA" id="ARBA00004141"/>
    </source>
</evidence>
<dbReference type="FunFam" id="1.20.1250.20:FF:000504">
    <property type="entry name" value="Similar to MFS multidrug transporter"/>
    <property type="match status" value="1"/>
</dbReference>
<feature type="transmembrane region" description="Helical" evidence="5">
    <location>
        <begin position="451"/>
        <end position="474"/>
    </location>
</feature>
<feature type="transmembrane region" description="Helical" evidence="5">
    <location>
        <begin position="357"/>
        <end position="382"/>
    </location>
</feature>
<feature type="transmembrane region" description="Helical" evidence="5">
    <location>
        <begin position="129"/>
        <end position="148"/>
    </location>
</feature>
<evidence type="ECO:0000313" key="8">
    <source>
        <dbReference type="Proteomes" id="UP000016924"/>
    </source>
</evidence>
<dbReference type="PRINTS" id="PR01036">
    <property type="entry name" value="TCRTETB"/>
</dbReference>
<name>R7YR40_CONA1</name>
<dbReference type="FunFam" id="1.20.1720.10:FF:000018">
    <property type="entry name" value="Putative MFS multidrug transporter"/>
    <property type="match status" value="1"/>
</dbReference>
<dbReference type="GO" id="GO:0022857">
    <property type="term" value="F:transmembrane transporter activity"/>
    <property type="evidence" value="ECO:0007669"/>
    <property type="project" value="InterPro"/>
</dbReference>
<organism evidence="7 8">
    <name type="scientific">Coniosporium apollinis (strain CBS 100218)</name>
    <name type="common">Rock-inhabiting black yeast</name>
    <dbReference type="NCBI Taxonomy" id="1168221"/>
    <lineage>
        <taxon>Eukaryota</taxon>
        <taxon>Fungi</taxon>
        <taxon>Dikarya</taxon>
        <taxon>Ascomycota</taxon>
        <taxon>Pezizomycotina</taxon>
        <taxon>Dothideomycetes</taxon>
        <taxon>Dothideomycetes incertae sedis</taxon>
        <taxon>Coniosporium</taxon>
    </lineage>
</organism>
<feature type="transmembrane region" description="Helical" evidence="5">
    <location>
        <begin position="253"/>
        <end position="274"/>
    </location>
</feature>
<proteinExistence type="predicted"/>
<dbReference type="SUPFAM" id="SSF103473">
    <property type="entry name" value="MFS general substrate transporter"/>
    <property type="match status" value="1"/>
</dbReference>
<dbReference type="GeneID" id="19900816"/>
<dbReference type="InterPro" id="IPR011701">
    <property type="entry name" value="MFS"/>
</dbReference>
<reference evidence="8" key="1">
    <citation type="submission" date="2012-06" db="EMBL/GenBank/DDBJ databases">
        <title>The genome sequence of Coniosporium apollinis CBS 100218.</title>
        <authorList>
            <consortium name="The Broad Institute Genome Sequencing Platform"/>
            <person name="Cuomo C."/>
            <person name="Gorbushina A."/>
            <person name="Noack S."/>
            <person name="Walker B."/>
            <person name="Young S.K."/>
            <person name="Zeng Q."/>
            <person name="Gargeya S."/>
            <person name="Fitzgerald M."/>
            <person name="Haas B."/>
            <person name="Abouelleil A."/>
            <person name="Alvarado L."/>
            <person name="Arachchi H.M."/>
            <person name="Berlin A.M."/>
            <person name="Chapman S.B."/>
            <person name="Goldberg J."/>
            <person name="Griggs A."/>
            <person name="Gujja S."/>
            <person name="Hansen M."/>
            <person name="Howarth C."/>
            <person name="Imamovic A."/>
            <person name="Larimer J."/>
            <person name="McCowan C."/>
            <person name="Montmayeur A."/>
            <person name="Murphy C."/>
            <person name="Neiman D."/>
            <person name="Pearson M."/>
            <person name="Priest M."/>
            <person name="Roberts A."/>
            <person name="Saif S."/>
            <person name="Shea T."/>
            <person name="Sisk P."/>
            <person name="Sykes S."/>
            <person name="Wortman J."/>
            <person name="Nusbaum C."/>
            <person name="Birren B."/>
        </authorList>
    </citation>
    <scope>NUCLEOTIDE SEQUENCE [LARGE SCALE GENOMIC DNA]</scope>
    <source>
        <strain evidence="8">CBS 100218</strain>
    </source>
</reference>
<feature type="transmembrane region" description="Helical" evidence="5">
    <location>
        <begin position="418"/>
        <end position="439"/>
    </location>
</feature>
<feature type="transmembrane region" description="Helical" evidence="5">
    <location>
        <begin position="286"/>
        <end position="303"/>
    </location>
</feature>
<comment type="subcellular location">
    <subcellularLocation>
        <location evidence="1">Membrane</location>
        <topology evidence="1">Multi-pass membrane protein</topology>
    </subcellularLocation>
</comment>
<evidence type="ECO:0000256" key="5">
    <source>
        <dbReference type="SAM" id="Phobius"/>
    </source>
</evidence>
<feature type="transmembrane region" description="Helical" evidence="5">
    <location>
        <begin position="60"/>
        <end position="87"/>
    </location>
</feature>
<evidence type="ECO:0000256" key="4">
    <source>
        <dbReference type="ARBA" id="ARBA00023136"/>
    </source>
</evidence>
<dbReference type="Gene3D" id="1.20.1720.10">
    <property type="entry name" value="Multidrug resistance protein D"/>
    <property type="match status" value="1"/>
</dbReference>
<dbReference type="AlphaFoldDB" id="R7YR40"/>